<name>A0AAE0RPL4_9BIVA</name>
<dbReference type="SUPFAM" id="SSF55729">
    <property type="entry name" value="Acyl-CoA N-acyltransferases (Nat)"/>
    <property type="match status" value="1"/>
</dbReference>
<dbReference type="InterPro" id="IPR000182">
    <property type="entry name" value="GNAT_dom"/>
</dbReference>
<dbReference type="EMBL" id="JAEAOA010002192">
    <property type="protein sequence ID" value="KAK3577191.1"/>
    <property type="molecule type" value="Genomic_DNA"/>
</dbReference>
<reference evidence="2" key="3">
    <citation type="submission" date="2023-05" db="EMBL/GenBank/DDBJ databases">
        <authorList>
            <person name="Smith C.H."/>
        </authorList>
    </citation>
    <scope>NUCLEOTIDE SEQUENCE</scope>
    <source>
        <strain evidence="2">CHS0354</strain>
        <tissue evidence="2">Mantle</tissue>
    </source>
</reference>
<comment type="caution">
    <text evidence="2">The sequence shown here is derived from an EMBL/GenBank/DDBJ whole genome shotgun (WGS) entry which is preliminary data.</text>
</comment>
<evidence type="ECO:0000259" key="1">
    <source>
        <dbReference type="PROSITE" id="PS51186"/>
    </source>
</evidence>
<protein>
    <recommendedName>
        <fullName evidence="1">N-acetyltransferase domain-containing protein</fullName>
    </recommendedName>
</protein>
<dbReference type="PANTHER" id="PTHR47403:SF6">
    <property type="entry name" value="N-ACETYLTRANSFERASE DOMAIN-CONTAINING PROTEIN"/>
    <property type="match status" value="1"/>
</dbReference>
<reference evidence="2" key="1">
    <citation type="journal article" date="2021" name="Genome Biol. Evol.">
        <title>A High-Quality Reference Genome for a Parasitic Bivalve with Doubly Uniparental Inheritance (Bivalvia: Unionida).</title>
        <authorList>
            <person name="Smith C.H."/>
        </authorList>
    </citation>
    <scope>NUCLEOTIDE SEQUENCE</scope>
    <source>
        <strain evidence="2">CHS0354</strain>
    </source>
</reference>
<dbReference type="AlphaFoldDB" id="A0AAE0RPL4"/>
<proteinExistence type="predicted"/>
<accession>A0AAE0RPL4</accession>
<evidence type="ECO:0000313" key="3">
    <source>
        <dbReference type="Proteomes" id="UP001195483"/>
    </source>
</evidence>
<dbReference type="GO" id="GO:0016747">
    <property type="term" value="F:acyltransferase activity, transferring groups other than amino-acyl groups"/>
    <property type="evidence" value="ECO:0007669"/>
    <property type="project" value="InterPro"/>
</dbReference>
<dbReference type="CDD" id="cd04301">
    <property type="entry name" value="NAT_SF"/>
    <property type="match status" value="1"/>
</dbReference>
<feature type="domain" description="N-acetyltransferase" evidence="1">
    <location>
        <begin position="1"/>
        <end position="133"/>
    </location>
</feature>
<dbReference type="Gene3D" id="3.40.630.30">
    <property type="match status" value="1"/>
</dbReference>
<dbReference type="Pfam" id="PF00583">
    <property type="entry name" value="Acetyltransf_1"/>
    <property type="match status" value="1"/>
</dbReference>
<reference evidence="2" key="2">
    <citation type="journal article" date="2021" name="Genome Biol. Evol.">
        <title>Developing a high-quality reference genome for a parasitic bivalve with doubly uniparental inheritance (Bivalvia: Unionida).</title>
        <authorList>
            <person name="Smith C.H."/>
        </authorList>
    </citation>
    <scope>NUCLEOTIDE SEQUENCE</scope>
    <source>
        <strain evidence="2">CHS0354</strain>
        <tissue evidence="2">Mantle</tissue>
    </source>
</reference>
<gene>
    <name evidence="2" type="ORF">CHS0354_037531</name>
</gene>
<organism evidence="2 3">
    <name type="scientific">Potamilus streckersoni</name>
    <dbReference type="NCBI Taxonomy" id="2493646"/>
    <lineage>
        <taxon>Eukaryota</taxon>
        <taxon>Metazoa</taxon>
        <taxon>Spiralia</taxon>
        <taxon>Lophotrochozoa</taxon>
        <taxon>Mollusca</taxon>
        <taxon>Bivalvia</taxon>
        <taxon>Autobranchia</taxon>
        <taxon>Heteroconchia</taxon>
        <taxon>Palaeoheterodonta</taxon>
        <taxon>Unionida</taxon>
        <taxon>Unionoidea</taxon>
        <taxon>Unionidae</taxon>
        <taxon>Ambleminae</taxon>
        <taxon>Lampsilini</taxon>
        <taxon>Potamilus</taxon>
    </lineage>
</organism>
<dbReference type="PANTHER" id="PTHR47403">
    <property type="entry name" value="LOC100145250 PROTEIN"/>
    <property type="match status" value="1"/>
</dbReference>
<dbReference type="InterPro" id="IPR016181">
    <property type="entry name" value="Acyl_CoA_acyltransferase"/>
</dbReference>
<evidence type="ECO:0000313" key="2">
    <source>
        <dbReference type="EMBL" id="KAK3577191.1"/>
    </source>
</evidence>
<keyword evidence="3" id="KW-1185">Reference proteome</keyword>
<dbReference type="Proteomes" id="UP001195483">
    <property type="component" value="Unassembled WGS sequence"/>
</dbReference>
<dbReference type="PROSITE" id="PS51186">
    <property type="entry name" value="GNAT"/>
    <property type="match status" value="1"/>
</dbReference>
<sequence length="143" mass="16138">MDIRKATTADKDAVLALNKNVYGGLDYLPSYYDEFLKNPIAMPFVITLDGKIIGYLCALVVDNGETVVHRAGRIDPKFQGKGYYKVLSQHVTEKVMERYNLKTRGMVTGDDNLKAQTDSFRQTNTLILTRKCRDSTVTIHCNL</sequence>